<dbReference type="PANTHER" id="PTHR43895">
    <property type="entry name" value="CALCIUM/CALMODULIN-DEPENDENT PROTEIN KINASE KINASE-RELATED"/>
    <property type="match status" value="1"/>
</dbReference>
<evidence type="ECO:0000259" key="10">
    <source>
        <dbReference type="PROSITE" id="PS50011"/>
    </source>
</evidence>
<keyword evidence="2" id="KW-0723">Serine/threonine-protein kinase</keyword>
<dbReference type="InterPro" id="IPR017441">
    <property type="entry name" value="Protein_kinase_ATP_BS"/>
</dbReference>
<keyword evidence="12" id="KW-1185">Reference proteome</keyword>
<evidence type="ECO:0000313" key="11">
    <source>
        <dbReference type="EMBL" id="MDN4074314.1"/>
    </source>
</evidence>
<sequence>MMFHWVKDLYRLVIDRPLKPGSTLLGRYRINEVLGMGSYGITYAALDADSRKTVAVKQLRKTKSWTKSGQQSFEREKEILEQLNHPAIPSVHQSWQDECGRFIVMDYVSGQTFEDLIFQEGIRYSEIEALEIFKEVLGIVSSMHQKGVIHRDLRIPNIISAHGKLHIIDFGLACGLSGDHEHPQKRMKVNLMREVSVKSDFYALGHFLLFLLYSGYEPVTKKEKSWDEELSLDPEVRSLIRRLLQIDESFKSAKEIMAVAQKLT</sequence>
<dbReference type="EC" id="2.7.11.1" evidence="1"/>
<dbReference type="InterPro" id="IPR011009">
    <property type="entry name" value="Kinase-like_dom_sf"/>
</dbReference>
<dbReference type="PANTHER" id="PTHR43895:SF32">
    <property type="entry name" value="SERINE_THREONINE-PROTEIN KINASE CHK1"/>
    <property type="match status" value="1"/>
</dbReference>
<dbReference type="PROSITE" id="PS00107">
    <property type="entry name" value="PROTEIN_KINASE_ATP"/>
    <property type="match status" value="1"/>
</dbReference>
<keyword evidence="5 11" id="KW-0418">Kinase</keyword>
<evidence type="ECO:0000256" key="4">
    <source>
        <dbReference type="ARBA" id="ARBA00022741"/>
    </source>
</evidence>
<evidence type="ECO:0000256" key="8">
    <source>
        <dbReference type="ARBA" id="ARBA00048679"/>
    </source>
</evidence>
<comment type="catalytic activity">
    <reaction evidence="7">
        <text>L-threonyl-[protein] + ATP = O-phospho-L-threonyl-[protein] + ADP + H(+)</text>
        <dbReference type="Rhea" id="RHEA:46608"/>
        <dbReference type="Rhea" id="RHEA-COMP:11060"/>
        <dbReference type="Rhea" id="RHEA-COMP:11605"/>
        <dbReference type="ChEBI" id="CHEBI:15378"/>
        <dbReference type="ChEBI" id="CHEBI:30013"/>
        <dbReference type="ChEBI" id="CHEBI:30616"/>
        <dbReference type="ChEBI" id="CHEBI:61977"/>
        <dbReference type="ChEBI" id="CHEBI:456216"/>
        <dbReference type="EC" id="2.7.11.1"/>
    </reaction>
</comment>
<evidence type="ECO:0000256" key="6">
    <source>
        <dbReference type="ARBA" id="ARBA00022840"/>
    </source>
</evidence>
<feature type="binding site" evidence="9">
    <location>
        <position position="57"/>
    </location>
    <ligand>
        <name>ATP</name>
        <dbReference type="ChEBI" id="CHEBI:30616"/>
    </ligand>
</feature>
<organism evidence="11 12">
    <name type="scientific">Fictibacillus terranigra</name>
    <dbReference type="NCBI Taxonomy" id="3058424"/>
    <lineage>
        <taxon>Bacteria</taxon>
        <taxon>Bacillati</taxon>
        <taxon>Bacillota</taxon>
        <taxon>Bacilli</taxon>
        <taxon>Bacillales</taxon>
        <taxon>Fictibacillaceae</taxon>
        <taxon>Fictibacillus</taxon>
    </lineage>
</organism>
<feature type="domain" description="Protein kinase" evidence="10">
    <location>
        <begin position="28"/>
        <end position="264"/>
    </location>
</feature>
<dbReference type="SMART" id="SM00219">
    <property type="entry name" value="TyrKc"/>
    <property type="match status" value="1"/>
</dbReference>
<evidence type="ECO:0000313" key="12">
    <source>
        <dbReference type="Proteomes" id="UP001168694"/>
    </source>
</evidence>
<dbReference type="InterPro" id="IPR020635">
    <property type="entry name" value="Tyr_kinase_cat_dom"/>
</dbReference>
<dbReference type="Pfam" id="PF00069">
    <property type="entry name" value="Pkinase"/>
    <property type="match status" value="1"/>
</dbReference>
<proteinExistence type="predicted"/>
<keyword evidence="6 9" id="KW-0067">ATP-binding</keyword>
<dbReference type="Proteomes" id="UP001168694">
    <property type="component" value="Unassembled WGS sequence"/>
</dbReference>
<evidence type="ECO:0000256" key="1">
    <source>
        <dbReference type="ARBA" id="ARBA00012513"/>
    </source>
</evidence>
<dbReference type="PROSITE" id="PS50011">
    <property type="entry name" value="PROTEIN_KINASE_DOM"/>
    <property type="match status" value="1"/>
</dbReference>
<evidence type="ECO:0000256" key="7">
    <source>
        <dbReference type="ARBA" id="ARBA00047899"/>
    </source>
</evidence>
<keyword evidence="4 9" id="KW-0547">Nucleotide-binding</keyword>
<dbReference type="CDD" id="cd14014">
    <property type="entry name" value="STKc_PknB_like"/>
    <property type="match status" value="1"/>
</dbReference>
<dbReference type="InterPro" id="IPR000719">
    <property type="entry name" value="Prot_kinase_dom"/>
</dbReference>
<dbReference type="SUPFAM" id="SSF56112">
    <property type="entry name" value="Protein kinase-like (PK-like)"/>
    <property type="match status" value="1"/>
</dbReference>
<keyword evidence="3 11" id="KW-0808">Transferase</keyword>
<dbReference type="Gene3D" id="1.10.510.10">
    <property type="entry name" value="Transferase(Phosphotransferase) domain 1"/>
    <property type="match status" value="1"/>
</dbReference>
<dbReference type="EMBL" id="JAUHLN010000002">
    <property type="protein sequence ID" value="MDN4074314.1"/>
    <property type="molecule type" value="Genomic_DNA"/>
</dbReference>
<comment type="catalytic activity">
    <reaction evidence="8">
        <text>L-seryl-[protein] + ATP = O-phospho-L-seryl-[protein] + ADP + H(+)</text>
        <dbReference type="Rhea" id="RHEA:17989"/>
        <dbReference type="Rhea" id="RHEA-COMP:9863"/>
        <dbReference type="Rhea" id="RHEA-COMP:11604"/>
        <dbReference type="ChEBI" id="CHEBI:15378"/>
        <dbReference type="ChEBI" id="CHEBI:29999"/>
        <dbReference type="ChEBI" id="CHEBI:30616"/>
        <dbReference type="ChEBI" id="CHEBI:83421"/>
        <dbReference type="ChEBI" id="CHEBI:456216"/>
        <dbReference type="EC" id="2.7.11.1"/>
    </reaction>
</comment>
<gene>
    <name evidence="11" type="ORF">QYF49_15085</name>
</gene>
<reference evidence="11" key="1">
    <citation type="submission" date="2023-06" db="EMBL/GenBank/DDBJ databases">
        <title>Draft Genome Sequences of Representative Paenibacillus Polymyxa, Bacillus cereus, Fictibacillus sp., and Brevibacillus agri Strains Isolated from Amazonian Dark Earth.</title>
        <authorList>
            <person name="Pellegrinetti T.A."/>
            <person name="Cunha I.C.M."/>
            <person name="Chaves M.G."/>
            <person name="Freitas A.S."/>
            <person name="Silva A.V.R."/>
            <person name="Tsai S.M."/>
            <person name="Mendes L.W."/>
        </authorList>
    </citation>
    <scope>NUCLEOTIDE SEQUENCE</scope>
    <source>
        <strain evidence="11">CENA-BCM004</strain>
    </source>
</reference>
<evidence type="ECO:0000256" key="2">
    <source>
        <dbReference type="ARBA" id="ARBA00022527"/>
    </source>
</evidence>
<evidence type="ECO:0000256" key="9">
    <source>
        <dbReference type="PROSITE-ProRule" id="PRU10141"/>
    </source>
</evidence>
<name>A0ABT8E8V1_9BACL</name>
<comment type="caution">
    <text evidence="11">The sequence shown here is derived from an EMBL/GenBank/DDBJ whole genome shotgun (WGS) entry which is preliminary data.</text>
</comment>
<accession>A0ABT8E8V1</accession>
<evidence type="ECO:0000256" key="5">
    <source>
        <dbReference type="ARBA" id="ARBA00022777"/>
    </source>
</evidence>
<dbReference type="GO" id="GO:0004674">
    <property type="term" value="F:protein serine/threonine kinase activity"/>
    <property type="evidence" value="ECO:0007669"/>
    <property type="project" value="UniProtKB-EC"/>
</dbReference>
<protein>
    <recommendedName>
        <fullName evidence="1">non-specific serine/threonine protein kinase</fullName>
        <ecNumber evidence="1">2.7.11.1</ecNumber>
    </recommendedName>
</protein>
<dbReference type="RefSeq" id="WP_290400380.1">
    <property type="nucleotide sequence ID" value="NZ_JAUHLN010000002.1"/>
</dbReference>
<evidence type="ECO:0000256" key="3">
    <source>
        <dbReference type="ARBA" id="ARBA00022679"/>
    </source>
</evidence>